<keyword evidence="3" id="KW-0547">Nucleotide-binding</keyword>
<name>G4SUP5_META2</name>
<dbReference type="SUPFAM" id="SSF51306">
    <property type="entry name" value="LexA/Signal peptidase"/>
    <property type="match status" value="1"/>
</dbReference>
<dbReference type="InterPro" id="IPR001650">
    <property type="entry name" value="Helicase_C-like"/>
</dbReference>
<dbReference type="GO" id="GO:0016887">
    <property type="term" value="F:ATP hydrolysis activity"/>
    <property type="evidence" value="ECO:0007669"/>
    <property type="project" value="TreeGrafter"/>
</dbReference>
<dbReference type="CDD" id="cd18032">
    <property type="entry name" value="DEXHc_RE_I_III_res"/>
    <property type="match status" value="1"/>
</dbReference>
<dbReference type="InterPro" id="IPR015927">
    <property type="entry name" value="Peptidase_S24_S26A/B/C"/>
</dbReference>
<dbReference type="Pfam" id="PF04851">
    <property type="entry name" value="ResIII"/>
    <property type="match status" value="1"/>
</dbReference>
<feature type="domain" description="Helicase C-terminal" evidence="2">
    <location>
        <begin position="423"/>
        <end position="589"/>
    </location>
</feature>
<dbReference type="Proteomes" id="UP000008315">
    <property type="component" value="Chromosome"/>
</dbReference>
<keyword evidence="3" id="KW-0067">ATP-binding</keyword>
<dbReference type="CDD" id="cd09205">
    <property type="entry name" value="PLDc_N_DEXD_b3"/>
    <property type="match status" value="1"/>
</dbReference>
<dbReference type="InterPro" id="IPR039418">
    <property type="entry name" value="LexA-like"/>
</dbReference>
<dbReference type="PATRIC" id="fig|271065.3.peg.1207"/>
<dbReference type="InterPro" id="IPR006935">
    <property type="entry name" value="Helicase/UvrB_N"/>
</dbReference>
<dbReference type="AlphaFoldDB" id="G4SUP5"/>
<dbReference type="CDD" id="cd18799">
    <property type="entry name" value="SF2_C_EcoAI-like"/>
    <property type="match status" value="1"/>
</dbReference>
<dbReference type="SUPFAM" id="SSF52540">
    <property type="entry name" value="P-loop containing nucleoside triphosphate hydrolases"/>
    <property type="match status" value="1"/>
</dbReference>
<dbReference type="EMBL" id="FO082060">
    <property type="protein sequence ID" value="CCE22872.1"/>
    <property type="molecule type" value="Genomic_DNA"/>
</dbReference>
<dbReference type="Gene3D" id="3.30.870.10">
    <property type="entry name" value="Endonuclease Chain A"/>
    <property type="match status" value="1"/>
</dbReference>
<dbReference type="SMART" id="SM00487">
    <property type="entry name" value="DEXDc"/>
    <property type="match status" value="1"/>
</dbReference>
<keyword evidence="4" id="KW-1185">Reference proteome</keyword>
<proteinExistence type="predicted"/>
<dbReference type="Pfam" id="PF00271">
    <property type="entry name" value="Helicase_C"/>
    <property type="match status" value="1"/>
</dbReference>
<dbReference type="Pfam" id="PF13091">
    <property type="entry name" value="PLDc_2"/>
    <property type="match status" value="1"/>
</dbReference>
<protein>
    <submittedName>
        <fullName evidence="3">DNA/RNA helicase</fullName>
    </submittedName>
</protein>
<sequence>MTPNVIQHLITGGDDPFLPKLKNDINSANRIDITVSFIRQSGLSLILDALIDALERGVDIRILTGDYLCVTEPVALRHLLLLQESGADVRVFETHNGQSFHMKAYIFAFSSEQGKSGGHAYVGSSNISSSALKHGLEWNLRVALEENTARFDEICRKFEQIYTHSSTKRLSNQWIEVYQQRFENQPVVLFSGWEKEETTLPPEPNAIQQEALKALKHSREMGYRRGLVVMATGLGKTWLAAFDSLQLDSDKVLFVAHREEILSQAEYTFVCIRSKAKVAKFTGQDHQLDADMLFASIQTLGKQHHLNKFAPDHFDYIVVDEFHHASARTYRQLLNHFKPRFLLGLTATPERTDQADILSLCDDNLVYRRDMFDGINSGLLSPFNYYGIADQEVDYQSIPWRNGKFDPDQLQNKLATQARAKHALKRWVELKQVRTLAFCVSKKHADYMADYFQQQGYKAVSVHSDSSIRRNDALSKLENAEIDIIFSVDLFNEGIDLPLIDTVLLLRPTESKIIFLQQLGRGLRRHLLKDSLVVLDFIGNHLSFFRKPEALFNVGVSKRERSEFIRQIQSNTLKLPDGCYVNFDLQAIDFLAKLIATNIDTQEEIYRSLKASKDRRPTLAEFYNAGGEVQVIRQQYSQWLNFIVSEQDLSVEESECFSCYKDFFKEIEVTNLTKSYKIVLLEALLELDGFRQAIDIKDLSMHCFGIIQRRRALLDDLPDEFRAVDLLEGRAVNRWRSYWKSNPIKAWTGGNKATDQAFFKIDDERFQFIGDVPENEIDIFLALIGELIDYRYMQYEERLRKEPPVQSRPKADVIDINSVRKQRIPYFQDLKIACGFFKTSQHDEDSVHKVALPEHYGRLDSERHFIARATGNSMDGGKNPIKDGDFLLLEAITPDRAGSISHQIVAIERQDVSGDDQYLLRYVRKLGQGEYELIANNPDYKPMRATEDMRTFARFKGVIDSDDLTDA</sequence>
<organism evidence="3 4">
    <name type="scientific">Methylotuvimicrobium alcaliphilum (strain DSM 19304 / NCIMB 14124 / VKM B-2133 / 20Z)</name>
    <name type="common">Methylomicrobium alcaliphilum</name>
    <dbReference type="NCBI Taxonomy" id="1091494"/>
    <lineage>
        <taxon>Bacteria</taxon>
        <taxon>Pseudomonadati</taxon>
        <taxon>Pseudomonadota</taxon>
        <taxon>Gammaproteobacteria</taxon>
        <taxon>Methylococcales</taxon>
        <taxon>Methylococcaceae</taxon>
        <taxon>Methylotuvimicrobium</taxon>
    </lineage>
</organism>
<dbReference type="PROSITE" id="PS51194">
    <property type="entry name" value="HELICASE_CTER"/>
    <property type="match status" value="1"/>
</dbReference>
<dbReference type="HOGENOM" id="CLU_005588_2_0_6"/>
<evidence type="ECO:0000313" key="4">
    <source>
        <dbReference type="Proteomes" id="UP000008315"/>
    </source>
</evidence>
<reference evidence="4" key="1">
    <citation type="journal article" date="2012" name="J. Bacteriol.">
        <title>Genome sequence of the haloalkaliphilic methanotrophic bacterium Methylomicrobium alcaliphilum 20Z.</title>
        <authorList>
            <person name="Vuilleumier S."/>
            <person name="Khmelenina V.N."/>
            <person name="Bringel F."/>
            <person name="Reshetnikov A.S."/>
            <person name="Lajus A."/>
            <person name="Mangenot S."/>
            <person name="Rouy Z."/>
            <person name="Op den Camp H.J."/>
            <person name="Jetten M.S."/>
            <person name="Dispirito A.A."/>
            <person name="Dunfield P."/>
            <person name="Klotz M.G."/>
            <person name="Semrau J.D."/>
            <person name="Stein L.Y."/>
            <person name="Barbe V."/>
            <person name="Medigue C."/>
            <person name="Trotsenko Y.A."/>
            <person name="Kalyuzhnaya M.G."/>
        </authorList>
    </citation>
    <scope>NUCLEOTIDE SEQUENCE [LARGE SCALE GENOMIC DNA]</scope>
    <source>
        <strain evidence="4">DSM 19304 / NCIMB 14124 / VKM B-2133 / 20Z</strain>
    </source>
</reference>
<dbReference type="CDD" id="cd06529">
    <property type="entry name" value="S24_LexA-like"/>
    <property type="match status" value="1"/>
</dbReference>
<dbReference type="GO" id="GO:0003677">
    <property type="term" value="F:DNA binding"/>
    <property type="evidence" value="ECO:0007669"/>
    <property type="project" value="InterPro"/>
</dbReference>
<dbReference type="GO" id="GO:0005524">
    <property type="term" value="F:ATP binding"/>
    <property type="evidence" value="ECO:0007669"/>
    <property type="project" value="InterPro"/>
</dbReference>
<dbReference type="Pfam" id="PF00717">
    <property type="entry name" value="Peptidase_S24"/>
    <property type="match status" value="1"/>
</dbReference>
<dbReference type="PANTHER" id="PTHR47962:SF4">
    <property type="entry name" value="HELICASE"/>
    <property type="match status" value="1"/>
</dbReference>
<dbReference type="SMART" id="SM00490">
    <property type="entry name" value="HELICc"/>
    <property type="match status" value="1"/>
</dbReference>
<dbReference type="InterPro" id="IPR014001">
    <property type="entry name" value="Helicase_ATP-bd"/>
</dbReference>
<keyword evidence="3" id="KW-0378">Hydrolase</keyword>
<dbReference type="InterPro" id="IPR052511">
    <property type="entry name" value="ATP-dep_Helicase"/>
</dbReference>
<dbReference type="RefSeq" id="WP_014147670.1">
    <property type="nucleotide sequence ID" value="NC_016112.1"/>
</dbReference>
<evidence type="ECO:0000259" key="1">
    <source>
        <dbReference type="PROSITE" id="PS51192"/>
    </source>
</evidence>
<dbReference type="SUPFAM" id="SSF56024">
    <property type="entry name" value="Phospholipase D/nuclease"/>
    <property type="match status" value="1"/>
</dbReference>
<dbReference type="PANTHER" id="PTHR47962">
    <property type="entry name" value="ATP-DEPENDENT HELICASE LHR-RELATED-RELATED"/>
    <property type="match status" value="1"/>
</dbReference>
<dbReference type="InterPro" id="IPR027417">
    <property type="entry name" value="P-loop_NTPase"/>
</dbReference>
<dbReference type="KEGG" id="mah:MEALZ_1182"/>
<accession>G4SUP5</accession>
<dbReference type="InterPro" id="IPR036286">
    <property type="entry name" value="LexA/Signal_pep-like_sf"/>
</dbReference>
<evidence type="ECO:0000313" key="3">
    <source>
        <dbReference type="EMBL" id="CCE22872.1"/>
    </source>
</evidence>
<evidence type="ECO:0000259" key="2">
    <source>
        <dbReference type="PROSITE" id="PS51194"/>
    </source>
</evidence>
<dbReference type="GO" id="GO:0004386">
    <property type="term" value="F:helicase activity"/>
    <property type="evidence" value="ECO:0007669"/>
    <property type="project" value="UniProtKB-KW"/>
</dbReference>
<feature type="domain" description="Helicase ATP-binding" evidence="1">
    <location>
        <begin position="217"/>
        <end position="367"/>
    </location>
</feature>
<dbReference type="PROSITE" id="PS51192">
    <property type="entry name" value="HELICASE_ATP_BIND_1"/>
    <property type="match status" value="1"/>
</dbReference>
<dbReference type="STRING" id="1091494.MEALZ_1182"/>
<gene>
    <name evidence="3" type="ordered locus">MEALZ_1182</name>
</gene>
<dbReference type="Gene3D" id="2.10.109.10">
    <property type="entry name" value="Umud Fragment, subunit A"/>
    <property type="match status" value="1"/>
</dbReference>
<dbReference type="InterPro" id="IPR025202">
    <property type="entry name" value="PLD-like_dom"/>
</dbReference>
<keyword evidence="3" id="KW-0347">Helicase</keyword>
<dbReference type="Gene3D" id="3.40.50.300">
    <property type="entry name" value="P-loop containing nucleotide triphosphate hydrolases"/>
    <property type="match status" value="2"/>
</dbReference>